<dbReference type="Proteomes" id="UP000753376">
    <property type="component" value="Unassembled WGS sequence"/>
</dbReference>
<name>A0ABS6AEZ7_9GAMM</name>
<sequence>MRHYAYGYAPLILFCVGIAPVAKAELTPISESAMGDVTGQAFMQVQNINGTSHEYTRMTLGMDVDTRVNIDDVQIGQIDGGTDFSAQHLALGHIARADGEQFNGVTYNEGDAIPFEARKPYIELAEDGAGLAGFRMGFEQARGSVSSHTTSFSGNIGMKVEYFGEVYDALLFDGVGGVATNKRATHIGLAPNNPGQAAGCNIDGALANCAPLTNLRSITVGEDTGAGDGTIGFTDGFFIGFQRDDNMEWQSIDGANVIDVGKGVFINLPTNMTVDLTNLTSGGIDRLRTHQVDMGTKLF</sequence>
<gene>
    <name evidence="1" type="ORF">KO508_17130</name>
</gene>
<reference evidence="1 2" key="1">
    <citation type="submission" date="2021-05" db="EMBL/GenBank/DDBJ databases">
        <title>Draft genomes of bacteria isolated from model marine particles.</title>
        <authorList>
            <person name="Datta M.S."/>
            <person name="Schwartzman J.A."/>
            <person name="Enke T.N."/>
            <person name="Saavedra J."/>
            <person name="Cermak N."/>
            <person name="Cordero O.X."/>
        </authorList>
    </citation>
    <scope>NUCLEOTIDE SEQUENCE [LARGE SCALE GENOMIC DNA]</scope>
    <source>
        <strain evidence="1 2">D2M19</strain>
    </source>
</reference>
<evidence type="ECO:0008006" key="3">
    <source>
        <dbReference type="Google" id="ProtNLM"/>
    </source>
</evidence>
<dbReference type="RefSeq" id="WP_216009482.1">
    <property type="nucleotide sequence ID" value="NZ_JAHKPV010000021.1"/>
</dbReference>
<dbReference type="EMBL" id="JAHKPV010000021">
    <property type="protein sequence ID" value="MBU2875722.1"/>
    <property type="molecule type" value="Genomic_DNA"/>
</dbReference>
<accession>A0ABS6AEZ7</accession>
<proteinExistence type="predicted"/>
<organism evidence="1 2">
    <name type="scientific">Marinobacter salexigens</name>
    <dbReference type="NCBI Taxonomy" id="1925763"/>
    <lineage>
        <taxon>Bacteria</taxon>
        <taxon>Pseudomonadati</taxon>
        <taxon>Pseudomonadota</taxon>
        <taxon>Gammaproteobacteria</taxon>
        <taxon>Pseudomonadales</taxon>
        <taxon>Marinobacteraceae</taxon>
        <taxon>Marinobacter</taxon>
    </lineage>
</organism>
<keyword evidence="2" id="KW-1185">Reference proteome</keyword>
<evidence type="ECO:0000313" key="1">
    <source>
        <dbReference type="EMBL" id="MBU2875722.1"/>
    </source>
</evidence>
<protein>
    <recommendedName>
        <fullName evidence="3">Porin</fullName>
    </recommendedName>
</protein>
<comment type="caution">
    <text evidence="1">The sequence shown here is derived from an EMBL/GenBank/DDBJ whole genome shotgun (WGS) entry which is preliminary data.</text>
</comment>
<evidence type="ECO:0000313" key="2">
    <source>
        <dbReference type="Proteomes" id="UP000753376"/>
    </source>
</evidence>